<dbReference type="RefSeq" id="WP_153653716.1">
    <property type="nucleotide sequence ID" value="NZ_CP045737.1"/>
</dbReference>
<name>A0A5Q2MNY6_9ACTN</name>
<evidence type="ECO:0000313" key="2">
    <source>
        <dbReference type="Proteomes" id="UP000392064"/>
    </source>
</evidence>
<dbReference type="KEGG" id="aef:GEV26_13135"/>
<keyword evidence="2" id="KW-1185">Reference proteome</keyword>
<evidence type="ECO:0000313" key="1">
    <source>
        <dbReference type="EMBL" id="QGG42235.1"/>
    </source>
</evidence>
<proteinExistence type="predicted"/>
<dbReference type="EMBL" id="CP045737">
    <property type="protein sequence ID" value="QGG42235.1"/>
    <property type="molecule type" value="Genomic_DNA"/>
</dbReference>
<dbReference type="Gene3D" id="3.30.70.100">
    <property type="match status" value="1"/>
</dbReference>
<dbReference type="Pfam" id="PF03992">
    <property type="entry name" value="ABM"/>
    <property type="match status" value="1"/>
</dbReference>
<accession>A0A5Q2MNY6</accession>
<dbReference type="AlphaFoldDB" id="A0A5Q2MNY6"/>
<dbReference type="InterPro" id="IPR007138">
    <property type="entry name" value="ABM_dom"/>
</dbReference>
<protein>
    <submittedName>
        <fullName evidence="1">Antibiotic biosynthesis monooxygenase</fullName>
    </submittedName>
</protein>
<organism evidence="1 2">
    <name type="scientific">Aeromicrobium yanjiei</name>
    <dbReference type="NCBI Taxonomy" id="2662028"/>
    <lineage>
        <taxon>Bacteria</taxon>
        <taxon>Bacillati</taxon>
        <taxon>Actinomycetota</taxon>
        <taxon>Actinomycetes</taxon>
        <taxon>Propionibacteriales</taxon>
        <taxon>Nocardioidaceae</taxon>
        <taxon>Aeromicrobium</taxon>
    </lineage>
</organism>
<dbReference type="GO" id="GO:0004497">
    <property type="term" value="F:monooxygenase activity"/>
    <property type="evidence" value="ECO:0007669"/>
    <property type="project" value="UniProtKB-KW"/>
</dbReference>
<dbReference type="Proteomes" id="UP000392064">
    <property type="component" value="Chromosome"/>
</dbReference>
<sequence>MTDVVVTGQLICANEDEAAQVRRHLPLHTRNSLSEAGCLSFVVRQTADPLVWQVDERFVNAAAFKAHYELAVSSEWGRVVQGIKRRFTTS</sequence>
<reference evidence="1 2" key="1">
    <citation type="submission" date="2019-11" db="EMBL/GenBank/DDBJ databases">
        <authorList>
            <person name="Li J."/>
        </authorList>
    </citation>
    <scope>NUCLEOTIDE SEQUENCE [LARGE SCALE GENOMIC DNA]</scope>
    <source>
        <strain evidence="1 2">MF47</strain>
    </source>
</reference>
<keyword evidence="1" id="KW-0503">Monooxygenase</keyword>
<gene>
    <name evidence="1" type="ORF">GEV26_13135</name>
</gene>
<dbReference type="InterPro" id="IPR011008">
    <property type="entry name" value="Dimeric_a/b-barrel"/>
</dbReference>
<dbReference type="SUPFAM" id="SSF54909">
    <property type="entry name" value="Dimeric alpha+beta barrel"/>
    <property type="match status" value="1"/>
</dbReference>
<keyword evidence="1" id="KW-0560">Oxidoreductase</keyword>